<dbReference type="Proteomes" id="UP000317893">
    <property type="component" value="Unassembled WGS sequence"/>
</dbReference>
<accession>A0A542E5S1</accession>
<keyword evidence="2" id="KW-1185">Reference proteome</keyword>
<organism evidence="1 2">
    <name type="scientific">Lapillicoccus jejuensis</name>
    <dbReference type="NCBI Taxonomy" id="402171"/>
    <lineage>
        <taxon>Bacteria</taxon>
        <taxon>Bacillati</taxon>
        <taxon>Actinomycetota</taxon>
        <taxon>Actinomycetes</taxon>
        <taxon>Micrococcales</taxon>
        <taxon>Intrasporangiaceae</taxon>
        <taxon>Lapillicoccus</taxon>
    </lineage>
</organism>
<proteinExistence type="predicted"/>
<dbReference type="OrthoDB" id="3853753at2"/>
<name>A0A542E5S1_9MICO</name>
<comment type="caution">
    <text evidence="1">The sequence shown here is derived from an EMBL/GenBank/DDBJ whole genome shotgun (WGS) entry which is preliminary data.</text>
</comment>
<reference evidence="1 2" key="1">
    <citation type="submission" date="2019-06" db="EMBL/GenBank/DDBJ databases">
        <title>Sequencing the genomes of 1000 actinobacteria strains.</title>
        <authorList>
            <person name="Klenk H.-P."/>
        </authorList>
    </citation>
    <scope>NUCLEOTIDE SEQUENCE [LARGE SCALE GENOMIC DNA]</scope>
    <source>
        <strain evidence="1 2">DSM 18607</strain>
    </source>
</reference>
<evidence type="ECO:0000313" key="1">
    <source>
        <dbReference type="EMBL" id="TQJ10619.1"/>
    </source>
</evidence>
<sequence length="103" mass="11265">MSVRRVRVHRQNAYNSAVRTFTVLVDGERRAKLRNGRTVDIEVSPGAHAVQVRMSFMSSPAFDITAGEHDVDLECRIVGGVLGAFTDPGGWLRLSPAESDSPI</sequence>
<dbReference type="RefSeq" id="WP_141849818.1">
    <property type="nucleotide sequence ID" value="NZ_BAAAPR010000012.1"/>
</dbReference>
<evidence type="ECO:0000313" key="2">
    <source>
        <dbReference type="Proteomes" id="UP000317893"/>
    </source>
</evidence>
<protein>
    <submittedName>
        <fullName evidence="1">Uncharacterized protein</fullName>
    </submittedName>
</protein>
<dbReference type="EMBL" id="VFMN01000001">
    <property type="protein sequence ID" value="TQJ10619.1"/>
    <property type="molecule type" value="Genomic_DNA"/>
</dbReference>
<dbReference type="AlphaFoldDB" id="A0A542E5S1"/>
<gene>
    <name evidence="1" type="ORF">FB458_3748</name>
</gene>